<dbReference type="PROSITE" id="PS51159">
    <property type="entry name" value="CBM21"/>
    <property type="match status" value="1"/>
</dbReference>
<dbReference type="GO" id="GO:0005979">
    <property type="term" value="P:regulation of glycogen biosynthetic process"/>
    <property type="evidence" value="ECO:0007669"/>
    <property type="project" value="TreeGrafter"/>
</dbReference>
<dbReference type="HOGENOM" id="CLU_040215_1_0_1"/>
<dbReference type="Ensembl" id="ENSLACT00000016535.1">
    <property type="protein sequence ID" value="ENSLACP00000016421.1"/>
    <property type="gene ID" value="ENSLACG00000014467.1"/>
</dbReference>
<dbReference type="GO" id="GO:0000164">
    <property type="term" value="C:protein phosphatase type 1 complex"/>
    <property type="evidence" value="ECO:0007669"/>
    <property type="project" value="TreeGrafter"/>
</dbReference>
<reference evidence="3" key="1">
    <citation type="submission" date="2011-08" db="EMBL/GenBank/DDBJ databases">
        <title>The draft genome of Latimeria chalumnae.</title>
        <authorList>
            <person name="Di Palma F."/>
            <person name="Alfoldi J."/>
            <person name="Johnson J."/>
            <person name="Berlin A."/>
            <person name="Gnerre S."/>
            <person name="Jaffe D."/>
            <person name="MacCallum I."/>
            <person name="Young S."/>
            <person name="Walker B.J."/>
            <person name="Lander E."/>
            <person name="Lindblad-Toh K."/>
        </authorList>
    </citation>
    <scope>NUCLEOTIDE SEQUENCE [LARGE SCALE GENOMIC DNA]</scope>
    <source>
        <strain evidence="3">Wild caught</strain>
    </source>
</reference>
<dbReference type="InterPro" id="IPR005036">
    <property type="entry name" value="CBM21_dom"/>
</dbReference>
<sequence length="175" mass="19983">KKKVKFADSLGFDLASVKHYSAAEEPHIPPKPRPVGGPAVRPQPAVLAPGFAQPGEADSFLERVRLHKVCLERIDTSHLDIRGLVRVWDVSYKKEVTIRYTFNNWLSFIDTPARYIPRSERDAQTDQFAFTLCIPPFIEKGSSVHFAICFRTEKDEFWDNNNGQNYTVRHQGPPM</sequence>
<dbReference type="Proteomes" id="UP000008672">
    <property type="component" value="Unassembled WGS sequence"/>
</dbReference>
<evidence type="ECO:0000313" key="3">
    <source>
        <dbReference type="Proteomes" id="UP000008672"/>
    </source>
</evidence>
<proteinExistence type="predicted"/>
<dbReference type="PANTHER" id="PTHR12307:SF7">
    <property type="entry name" value="PROTEIN PHOSPHATASE 1 REGULATORY SUBUNIT 3G"/>
    <property type="match status" value="1"/>
</dbReference>
<gene>
    <name evidence="2" type="primary">PPP1R3G</name>
</gene>
<dbReference type="Pfam" id="PF03370">
    <property type="entry name" value="CBM_21"/>
    <property type="match status" value="1"/>
</dbReference>
<reference evidence="2" key="2">
    <citation type="submission" date="2025-08" db="UniProtKB">
        <authorList>
            <consortium name="Ensembl"/>
        </authorList>
    </citation>
    <scope>IDENTIFICATION</scope>
</reference>
<protein>
    <submittedName>
        <fullName evidence="2">Protein phosphatase 1 regulatory subunit 3G</fullName>
    </submittedName>
</protein>
<dbReference type="InterPro" id="IPR050782">
    <property type="entry name" value="PP1_regulatory_subunit_3"/>
</dbReference>
<evidence type="ECO:0000313" key="2">
    <source>
        <dbReference type="Ensembl" id="ENSLACP00000016421.1"/>
    </source>
</evidence>
<name>H3B3F0_LATCH</name>
<feature type="domain" description="CBM21" evidence="1">
    <location>
        <begin position="61"/>
        <end position="169"/>
    </location>
</feature>
<evidence type="ECO:0000259" key="1">
    <source>
        <dbReference type="PROSITE" id="PS51159"/>
    </source>
</evidence>
<dbReference type="PANTHER" id="PTHR12307">
    <property type="entry name" value="PROTEIN PHOSPHATASE 1 REGULATORY SUBUNIT"/>
    <property type="match status" value="1"/>
</dbReference>
<dbReference type="GO" id="GO:2001069">
    <property type="term" value="F:glycogen binding"/>
    <property type="evidence" value="ECO:0007669"/>
    <property type="project" value="TreeGrafter"/>
</dbReference>
<dbReference type="AlphaFoldDB" id="H3B3F0"/>
<dbReference type="InterPro" id="IPR038175">
    <property type="entry name" value="CBM21_dom_sf"/>
</dbReference>
<dbReference type="Bgee" id="ENSLACG00000014467">
    <property type="expression patterns" value="Expressed in pectoral fin and 4 other cell types or tissues"/>
</dbReference>
<reference evidence="2" key="3">
    <citation type="submission" date="2025-09" db="UniProtKB">
        <authorList>
            <consortium name="Ensembl"/>
        </authorList>
    </citation>
    <scope>IDENTIFICATION</scope>
</reference>
<keyword evidence="3" id="KW-1185">Reference proteome</keyword>
<dbReference type="EMBL" id="AFYH01079055">
    <property type="status" value="NOT_ANNOTATED_CDS"/>
    <property type="molecule type" value="Genomic_DNA"/>
</dbReference>
<dbReference type="Gene3D" id="2.60.40.2440">
    <property type="entry name" value="Carbohydrate binding type-21 domain"/>
    <property type="match status" value="1"/>
</dbReference>
<dbReference type="GeneTree" id="ENSGT00940000161921"/>
<dbReference type="GO" id="GO:0008157">
    <property type="term" value="F:protein phosphatase 1 binding"/>
    <property type="evidence" value="ECO:0007669"/>
    <property type="project" value="TreeGrafter"/>
</dbReference>
<accession>H3B3F0</accession>
<organism evidence="2 3">
    <name type="scientific">Latimeria chalumnae</name>
    <name type="common">Coelacanth</name>
    <dbReference type="NCBI Taxonomy" id="7897"/>
    <lineage>
        <taxon>Eukaryota</taxon>
        <taxon>Metazoa</taxon>
        <taxon>Chordata</taxon>
        <taxon>Craniata</taxon>
        <taxon>Vertebrata</taxon>
        <taxon>Euteleostomi</taxon>
        <taxon>Coelacanthiformes</taxon>
        <taxon>Coelacanthidae</taxon>
        <taxon>Latimeria</taxon>
    </lineage>
</organism>